<dbReference type="Proteomes" id="UP000694892">
    <property type="component" value="Chromosome 4L"/>
</dbReference>
<organism evidence="1 2">
    <name type="scientific">Xenopus laevis</name>
    <name type="common">African clawed frog</name>
    <dbReference type="NCBI Taxonomy" id="8355"/>
    <lineage>
        <taxon>Eukaryota</taxon>
        <taxon>Metazoa</taxon>
        <taxon>Chordata</taxon>
        <taxon>Craniata</taxon>
        <taxon>Vertebrata</taxon>
        <taxon>Euteleostomi</taxon>
        <taxon>Amphibia</taxon>
        <taxon>Batrachia</taxon>
        <taxon>Anura</taxon>
        <taxon>Pipoidea</taxon>
        <taxon>Pipidae</taxon>
        <taxon>Xenopodinae</taxon>
        <taxon>Xenopus</taxon>
        <taxon>Xenopus</taxon>
    </lineage>
</organism>
<dbReference type="AlphaFoldDB" id="A0A974D350"/>
<sequence>RVLITDIPDVNHKEYSKKNRQVQKTICLLVKDDQFIQIWNQNTVKVNWDALQKLYGRSSLNTKLFLLRKLN</sequence>
<evidence type="ECO:0000313" key="1">
    <source>
        <dbReference type="EMBL" id="OCT84268.1"/>
    </source>
</evidence>
<gene>
    <name evidence="1" type="ORF">XELAEV_18022422mg</name>
</gene>
<name>A0A974D350_XENLA</name>
<protein>
    <submittedName>
        <fullName evidence="1">Uncharacterized protein</fullName>
    </submittedName>
</protein>
<feature type="non-terminal residue" evidence="1">
    <location>
        <position position="1"/>
    </location>
</feature>
<reference evidence="2" key="1">
    <citation type="journal article" date="2016" name="Nature">
        <title>Genome evolution in the allotetraploid frog Xenopus laevis.</title>
        <authorList>
            <person name="Session A.M."/>
            <person name="Uno Y."/>
            <person name="Kwon T."/>
            <person name="Chapman J.A."/>
            <person name="Toyoda A."/>
            <person name="Takahashi S."/>
            <person name="Fukui A."/>
            <person name="Hikosaka A."/>
            <person name="Suzuki A."/>
            <person name="Kondo M."/>
            <person name="van Heeringen S.J."/>
            <person name="Quigley I."/>
            <person name="Heinz S."/>
            <person name="Ogino H."/>
            <person name="Ochi H."/>
            <person name="Hellsten U."/>
            <person name="Lyons J.B."/>
            <person name="Simakov O."/>
            <person name="Putnam N."/>
            <person name="Stites J."/>
            <person name="Kuroki Y."/>
            <person name="Tanaka T."/>
            <person name="Michiue T."/>
            <person name="Watanabe M."/>
            <person name="Bogdanovic O."/>
            <person name="Lister R."/>
            <person name="Georgiou G."/>
            <person name="Paranjpe S.S."/>
            <person name="van Kruijsbergen I."/>
            <person name="Shu S."/>
            <person name="Carlson J."/>
            <person name="Kinoshita T."/>
            <person name="Ohta Y."/>
            <person name="Mawaribuchi S."/>
            <person name="Jenkins J."/>
            <person name="Grimwood J."/>
            <person name="Schmutz J."/>
            <person name="Mitros T."/>
            <person name="Mozaffari S.V."/>
            <person name="Suzuki Y."/>
            <person name="Haramoto Y."/>
            <person name="Yamamoto T.S."/>
            <person name="Takagi C."/>
            <person name="Heald R."/>
            <person name="Miller K."/>
            <person name="Haudenschild C."/>
            <person name="Kitzman J."/>
            <person name="Nakayama T."/>
            <person name="Izutsu Y."/>
            <person name="Robert J."/>
            <person name="Fortriede J."/>
            <person name="Burns K."/>
            <person name="Lotay V."/>
            <person name="Karimi K."/>
            <person name="Yasuoka Y."/>
            <person name="Dichmann D.S."/>
            <person name="Flajnik M.F."/>
            <person name="Houston D.W."/>
            <person name="Shendure J."/>
            <person name="DuPasquier L."/>
            <person name="Vize P.D."/>
            <person name="Zorn A.M."/>
            <person name="Ito M."/>
            <person name="Marcotte E.M."/>
            <person name="Wallingford J.B."/>
            <person name="Ito Y."/>
            <person name="Asashima M."/>
            <person name="Ueno N."/>
            <person name="Matsuda Y."/>
            <person name="Veenstra G.J."/>
            <person name="Fujiyama A."/>
            <person name="Harland R.M."/>
            <person name="Taira M."/>
            <person name="Rokhsar D.S."/>
        </authorList>
    </citation>
    <scope>NUCLEOTIDE SEQUENCE [LARGE SCALE GENOMIC DNA]</scope>
    <source>
        <strain evidence="2">J</strain>
    </source>
</reference>
<proteinExistence type="predicted"/>
<dbReference type="Pfam" id="PF14223">
    <property type="entry name" value="Retrotran_gag_2"/>
    <property type="match status" value="1"/>
</dbReference>
<dbReference type="EMBL" id="CM004472">
    <property type="protein sequence ID" value="OCT84268.1"/>
    <property type="molecule type" value="Genomic_DNA"/>
</dbReference>
<evidence type="ECO:0000313" key="2">
    <source>
        <dbReference type="Proteomes" id="UP000694892"/>
    </source>
</evidence>
<accession>A0A974D350</accession>